<dbReference type="STRING" id="582744.Msip34_0457"/>
<comment type="subcellular location">
    <subcellularLocation>
        <location evidence="12">Cell inner membrane</location>
        <topology evidence="12">Multi-pass membrane protein</topology>
    </subcellularLocation>
    <subcellularLocation>
        <location evidence="1">Membrane</location>
        <topology evidence="1">Multi-pass membrane protein</topology>
    </subcellularLocation>
</comment>
<dbReference type="UniPathway" id="UPA00219"/>
<feature type="binding site" evidence="14">
    <location>
        <position position="268"/>
    </location>
    <ligand>
        <name>Mg(2+)</name>
        <dbReference type="ChEBI" id="CHEBI:18420"/>
    </ligand>
</feature>
<dbReference type="AlphaFoldDB" id="C6X985"/>
<evidence type="ECO:0000256" key="7">
    <source>
        <dbReference type="ARBA" id="ARBA00022984"/>
    </source>
</evidence>
<keyword evidence="12 14" id="KW-0460">Magnesium</keyword>
<feature type="binding site" evidence="14">
    <location>
        <position position="193"/>
    </location>
    <ligand>
        <name>Mg(2+)</name>
        <dbReference type="ChEBI" id="CHEBI:18420"/>
    </ligand>
</feature>
<keyword evidence="4 12" id="KW-0808">Transferase</keyword>
<evidence type="ECO:0000256" key="2">
    <source>
        <dbReference type="ARBA" id="ARBA00005583"/>
    </source>
</evidence>
<dbReference type="GO" id="GO:0009252">
    <property type="term" value="P:peptidoglycan biosynthetic process"/>
    <property type="evidence" value="ECO:0007669"/>
    <property type="project" value="UniProtKB-UniRule"/>
</dbReference>
<dbReference type="CDD" id="cd06852">
    <property type="entry name" value="GT_MraY"/>
    <property type="match status" value="1"/>
</dbReference>
<dbReference type="Proteomes" id="UP000002743">
    <property type="component" value="Chromosome"/>
</dbReference>
<dbReference type="GO" id="GO:0008963">
    <property type="term" value="F:phospho-N-acetylmuramoyl-pentapeptide-transferase activity"/>
    <property type="evidence" value="ECO:0007669"/>
    <property type="project" value="UniProtKB-UniRule"/>
</dbReference>
<organism evidence="15 16">
    <name type="scientific">Methylovorus glucosotrophus (strain SIP3-4)</name>
    <dbReference type="NCBI Taxonomy" id="582744"/>
    <lineage>
        <taxon>Bacteria</taxon>
        <taxon>Pseudomonadati</taxon>
        <taxon>Pseudomonadota</taxon>
        <taxon>Betaproteobacteria</taxon>
        <taxon>Nitrosomonadales</taxon>
        <taxon>Methylophilaceae</taxon>
        <taxon>Methylovorus</taxon>
    </lineage>
</organism>
<feature type="transmembrane region" description="Helical" evidence="12">
    <location>
        <begin position="240"/>
        <end position="257"/>
    </location>
</feature>
<keyword evidence="10 12" id="KW-0131">Cell cycle</keyword>
<feature type="transmembrane region" description="Helical" evidence="12">
    <location>
        <begin position="97"/>
        <end position="114"/>
    </location>
</feature>
<sequence>MLLELARWLAQDVRGFNVFNYITLRAVMATLTALAISFIVGPGLIRKLTQYKVGQSVRDDGPQTHLVKAGTPTMGGALILVAIGISTLLWADLTNRFVWVVLIVTLGFGIVGMVDDWRKVVHRNPKGLSAKEKYFWQSLLGFGAAIYLWHTSTIPAETTLIFPFFKTVTVPLGAASFIVLTYLVIVGSSNAVNLTDGLDGLAILPTVLVAGALAIFAYAAGHLYFSKYLGIPYIPGAGELAVFCTAMAGAGLGFLWFNAYPAEVFMGDVGALALGAALGVVAVIVRQEIVLFIMGGVFVMETLSVAAQVTYFKYTKKRYGTGRRIFLMAPLHHHYEQKGWKETQVVVRFWIITMMLVLVGLSTLKLR</sequence>
<feature type="transmembrane region" description="Helical" evidence="12">
    <location>
        <begin position="134"/>
        <end position="150"/>
    </location>
</feature>
<dbReference type="Pfam" id="PF10555">
    <property type="entry name" value="MraY_sig1"/>
    <property type="match status" value="1"/>
</dbReference>
<evidence type="ECO:0000256" key="5">
    <source>
        <dbReference type="ARBA" id="ARBA00022692"/>
    </source>
</evidence>
<dbReference type="HAMAP" id="MF_00038">
    <property type="entry name" value="MraY"/>
    <property type="match status" value="1"/>
</dbReference>
<keyword evidence="8 12" id="KW-1133">Transmembrane helix</keyword>
<dbReference type="EMBL" id="CP001674">
    <property type="protein sequence ID" value="ACT49705.1"/>
    <property type="molecule type" value="Genomic_DNA"/>
</dbReference>
<feature type="transmembrane region" description="Helical" evidence="12">
    <location>
        <begin position="201"/>
        <end position="220"/>
    </location>
</feature>
<dbReference type="GO" id="GO:0008360">
    <property type="term" value="P:regulation of cell shape"/>
    <property type="evidence" value="ECO:0007669"/>
    <property type="project" value="UniProtKB-KW"/>
</dbReference>
<keyword evidence="12" id="KW-1003">Cell membrane</keyword>
<dbReference type="GO" id="GO:0051992">
    <property type="term" value="F:UDP-N-acetylmuramoyl-L-alanyl-D-glutamyl-meso-2,6-diaminopimelyl-D-alanyl-D-alanine:undecaprenyl-phosphate transferase activity"/>
    <property type="evidence" value="ECO:0007669"/>
    <property type="project" value="RHEA"/>
</dbReference>
<dbReference type="HOGENOM" id="CLU_023982_0_0_4"/>
<evidence type="ECO:0000256" key="8">
    <source>
        <dbReference type="ARBA" id="ARBA00022989"/>
    </source>
</evidence>
<evidence type="ECO:0000313" key="15">
    <source>
        <dbReference type="EMBL" id="ACT49705.1"/>
    </source>
</evidence>
<protein>
    <recommendedName>
        <fullName evidence="12 13">Phospho-N-acetylmuramoyl-pentapeptide-transferase</fullName>
        <ecNumber evidence="12 13">2.7.8.13</ecNumber>
    </recommendedName>
    <alternativeName>
        <fullName evidence="12">UDP-MurNAc-pentapeptide phosphotransferase</fullName>
    </alternativeName>
</protein>
<comment type="cofactor">
    <cofactor evidence="12 14">
        <name>Mg(2+)</name>
        <dbReference type="ChEBI" id="CHEBI:18420"/>
    </cofactor>
</comment>
<dbReference type="eggNOG" id="COG0472">
    <property type="taxonomic scope" value="Bacteria"/>
</dbReference>
<feature type="transmembrane region" description="Helical" evidence="12">
    <location>
        <begin position="22"/>
        <end position="45"/>
    </location>
</feature>
<evidence type="ECO:0000256" key="11">
    <source>
        <dbReference type="ARBA" id="ARBA00023316"/>
    </source>
</evidence>
<comment type="similarity">
    <text evidence="2 12">Belongs to the glycosyltransferase 4 family. MraY subfamily.</text>
</comment>
<dbReference type="GO" id="GO:0051301">
    <property type="term" value="P:cell division"/>
    <property type="evidence" value="ECO:0007669"/>
    <property type="project" value="UniProtKB-KW"/>
</dbReference>
<keyword evidence="16" id="KW-1185">Reference proteome</keyword>
<dbReference type="InterPro" id="IPR003524">
    <property type="entry name" value="PNAcMuramoyl-5peptid_Trfase"/>
</dbReference>
<keyword evidence="12" id="KW-0997">Cell inner membrane</keyword>
<dbReference type="NCBIfam" id="TIGR00445">
    <property type="entry name" value="mraY"/>
    <property type="match status" value="1"/>
</dbReference>
<dbReference type="OrthoDB" id="9805475at2"/>
<accession>C6X985</accession>
<dbReference type="EC" id="2.7.8.13" evidence="12 13"/>
<dbReference type="GO" id="GO:0005886">
    <property type="term" value="C:plasma membrane"/>
    <property type="evidence" value="ECO:0007669"/>
    <property type="project" value="UniProtKB-SubCell"/>
</dbReference>
<dbReference type="PROSITE" id="PS01347">
    <property type="entry name" value="MRAY_1"/>
    <property type="match status" value="1"/>
</dbReference>
<feature type="transmembrane region" description="Helical" evidence="12">
    <location>
        <begin position="291"/>
        <end position="314"/>
    </location>
</feature>
<keyword evidence="11 12" id="KW-0961">Cell wall biogenesis/degradation</keyword>
<evidence type="ECO:0000256" key="14">
    <source>
        <dbReference type="PIRSR" id="PIRSR600715-1"/>
    </source>
</evidence>
<comment type="catalytic activity">
    <reaction evidence="12">
        <text>UDP-N-acetyl-alpha-D-muramoyl-L-alanyl-gamma-D-glutamyl-meso-2,6-diaminopimeloyl-D-alanyl-D-alanine + di-trans,octa-cis-undecaprenyl phosphate = di-trans,octa-cis-undecaprenyl diphospho-N-acetyl-alpha-D-muramoyl-L-alanyl-D-glutamyl-meso-2,6-diaminopimeloyl-D-alanyl-D-alanine + UMP</text>
        <dbReference type="Rhea" id="RHEA:28386"/>
        <dbReference type="ChEBI" id="CHEBI:57865"/>
        <dbReference type="ChEBI" id="CHEBI:60392"/>
        <dbReference type="ChEBI" id="CHEBI:61386"/>
        <dbReference type="ChEBI" id="CHEBI:61387"/>
        <dbReference type="EC" id="2.7.8.13"/>
    </reaction>
</comment>
<evidence type="ECO:0000256" key="10">
    <source>
        <dbReference type="ARBA" id="ARBA00023306"/>
    </source>
</evidence>
<dbReference type="PROSITE" id="PS01348">
    <property type="entry name" value="MRAY_2"/>
    <property type="match status" value="1"/>
</dbReference>
<keyword evidence="5 12" id="KW-0812">Transmembrane</keyword>
<evidence type="ECO:0000256" key="12">
    <source>
        <dbReference type="HAMAP-Rule" id="MF_00038"/>
    </source>
</evidence>
<dbReference type="PANTHER" id="PTHR22926">
    <property type="entry name" value="PHOSPHO-N-ACETYLMURAMOYL-PENTAPEPTIDE-TRANSFERASE"/>
    <property type="match status" value="1"/>
</dbReference>
<comment type="function">
    <text evidence="12">Catalyzes the initial step of the lipid cycle reactions in the biosynthesis of the cell wall peptidoglycan: transfers peptidoglycan precursor phospho-MurNAc-pentapeptide from UDP-MurNAc-pentapeptide onto the lipid carrier undecaprenyl phosphate, yielding undecaprenyl-pyrophosphoryl-MurNAc-pentapeptide, known as lipid I.</text>
</comment>
<keyword evidence="3 12" id="KW-0132">Cell division</keyword>
<gene>
    <name evidence="12" type="primary">mraY</name>
    <name evidence="15" type="ordered locus">Msip34_0457</name>
</gene>
<keyword evidence="9 12" id="KW-0472">Membrane</keyword>
<dbReference type="RefSeq" id="WP_013441283.1">
    <property type="nucleotide sequence ID" value="NC_012969.1"/>
</dbReference>
<name>C6X985_METGS</name>
<evidence type="ECO:0000256" key="1">
    <source>
        <dbReference type="ARBA" id="ARBA00004141"/>
    </source>
</evidence>
<evidence type="ECO:0000256" key="9">
    <source>
        <dbReference type="ARBA" id="ARBA00023136"/>
    </source>
</evidence>
<dbReference type="PANTHER" id="PTHR22926:SF5">
    <property type="entry name" value="PHOSPHO-N-ACETYLMURAMOYL-PENTAPEPTIDE-TRANSFERASE HOMOLOG"/>
    <property type="match status" value="1"/>
</dbReference>
<comment type="pathway">
    <text evidence="12">Cell wall biogenesis; peptidoglycan biosynthesis.</text>
</comment>
<dbReference type="Pfam" id="PF00953">
    <property type="entry name" value="Glycos_transf_4"/>
    <property type="match status" value="1"/>
</dbReference>
<evidence type="ECO:0000256" key="4">
    <source>
        <dbReference type="ARBA" id="ARBA00022679"/>
    </source>
</evidence>
<evidence type="ECO:0000256" key="13">
    <source>
        <dbReference type="NCBIfam" id="TIGR00445"/>
    </source>
</evidence>
<reference evidence="15 16" key="2">
    <citation type="journal article" date="2011" name="J. Bacteriol.">
        <title>Genomes of three methylotrophs from a single niche uncover genetic and metabolic divergence of Methylophilaceae.</title>
        <authorList>
            <person name="Lapidus A."/>
            <person name="Clum A."/>
            <person name="Labutti K."/>
            <person name="Kaluzhnaya M.G."/>
            <person name="Lim S."/>
            <person name="Beck D.A."/>
            <person name="Glavina Del Rio T."/>
            <person name="Nolan M."/>
            <person name="Mavromatis K."/>
            <person name="Huntemann M."/>
            <person name="Lucas S."/>
            <person name="Lidstrom M.E."/>
            <person name="Ivanova N."/>
            <person name="Chistoserdova L."/>
        </authorList>
    </citation>
    <scope>NUCLEOTIDE SEQUENCE [LARGE SCALE GENOMIC DNA]</scope>
    <source>
        <strain evidence="15 16">SIP3-4</strain>
    </source>
</reference>
<evidence type="ECO:0000256" key="3">
    <source>
        <dbReference type="ARBA" id="ARBA00022618"/>
    </source>
</evidence>
<feature type="transmembrane region" description="Helical" evidence="12">
    <location>
        <begin position="345"/>
        <end position="364"/>
    </location>
</feature>
<proteinExistence type="inferred from homology"/>
<dbReference type="GO" id="GO:0071555">
    <property type="term" value="P:cell wall organization"/>
    <property type="evidence" value="ECO:0007669"/>
    <property type="project" value="UniProtKB-KW"/>
</dbReference>
<feature type="transmembrane region" description="Helical" evidence="12">
    <location>
        <begin position="170"/>
        <end position="189"/>
    </location>
</feature>
<keyword evidence="12 14" id="KW-0479">Metal-binding</keyword>
<dbReference type="GO" id="GO:0046872">
    <property type="term" value="F:metal ion binding"/>
    <property type="evidence" value="ECO:0007669"/>
    <property type="project" value="UniProtKB-KW"/>
</dbReference>
<evidence type="ECO:0000256" key="6">
    <source>
        <dbReference type="ARBA" id="ARBA00022960"/>
    </source>
</evidence>
<keyword evidence="6 12" id="KW-0133">Cell shape</keyword>
<evidence type="ECO:0000313" key="16">
    <source>
        <dbReference type="Proteomes" id="UP000002743"/>
    </source>
</evidence>
<reference evidence="16" key="1">
    <citation type="submission" date="2009-07" db="EMBL/GenBank/DDBJ databases">
        <title>Complete sequence of chromosome of Methylovorus sp. SIP3-4.</title>
        <authorList>
            <person name="Lucas S."/>
            <person name="Copeland A."/>
            <person name="Lapidus A."/>
            <person name="Glavina del Rio T."/>
            <person name="Tice H."/>
            <person name="Bruce D."/>
            <person name="Goodwin L."/>
            <person name="Pitluck S."/>
            <person name="Clum A."/>
            <person name="Larimer F."/>
            <person name="Land M."/>
            <person name="Hauser L."/>
            <person name="Kyrpides N."/>
            <person name="Mikhailova N."/>
            <person name="Kayluzhnaya M."/>
            <person name="Chistoserdova L."/>
        </authorList>
    </citation>
    <scope>NUCLEOTIDE SEQUENCE [LARGE SCALE GENOMIC DNA]</scope>
    <source>
        <strain evidence="16">SIP3-4</strain>
    </source>
</reference>
<feature type="transmembrane region" description="Helical" evidence="12">
    <location>
        <begin position="264"/>
        <end position="285"/>
    </location>
</feature>
<dbReference type="KEGG" id="mei:Msip34_0457"/>
<dbReference type="InterPro" id="IPR000715">
    <property type="entry name" value="Glycosyl_transferase_4"/>
</dbReference>
<dbReference type="InterPro" id="IPR018480">
    <property type="entry name" value="PNAcMuramoyl-5peptid_Trfase_CS"/>
</dbReference>
<feature type="transmembrane region" description="Helical" evidence="12">
    <location>
        <begin position="66"/>
        <end position="91"/>
    </location>
</feature>
<keyword evidence="7 12" id="KW-0573">Peptidoglycan synthesis</keyword>